<dbReference type="InterPro" id="IPR009814">
    <property type="entry name" value="Phage_lambda_Xis_Q38267"/>
</dbReference>
<dbReference type="GeneID" id="80397633"/>
<dbReference type="KEGG" id="vg:80397633"/>
<keyword evidence="2" id="KW-1185">Reference proteome</keyword>
<organism evidence="1 2">
    <name type="scientific">Pseudomonas phage PP9W2</name>
    <dbReference type="NCBI Taxonomy" id="2914450"/>
    <lineage>
        <taxon>Viruses</taxon>
        <taxon>Duplodnaviria</taxon>
        <taxon>Heunggongvirae</taxon>
        <taxon>Uroviricota</taxon>
        <taxon>Caudoviricetes</taxon>
        <taxon>Haihevirus</taxon>
        <taxon>Haihevirus PP9W2</taxon>
    </lineage>
</organism>
<sequence>MKRAPVDLLRKAIEAAQVLKNTGVLFVPMPVLSQEDHAQLTSEMLARLTKLEEQEE</sequence>
<proteinExistence type="predicted"/>
<evidence type="ECO:0000313" key="1">
    <source>
        <dbReference type="EMBL" id="ULG00200.1"/>
    </source>
</evidence>
<evidence type="ECO:0000313" key="2">
    <source>
        <dbReference type="Proteomes" id="UP001055334"/>
    </source>
</evidence>
<dbReference type="Pfam" id="PF07131">
    <property type="entry name" value="DUF1382"/>
    <property type="match status" value="1"/>
</dbReference>
<name>A0A9E7C733_9CAUD</name>
<dbReference type="Proteomes" id="UP001055334">
    <property type="component" value="Segment"/>
</dbReference>
<evidence type="ECO:0008006" key="3">
    <source>
        <dbReference type="Google" id="ProtNLM"/>
    </source>
</evidence>
<dbReference type="RefSeq" id="YP_010773357.1">
    <property type="nucleotide sequence ID" value="NC_074662.1"/>
</dbReference>
<dbReference type="EMBL" id="OM141125">
    <property type="protein sequence ID" value="ULG00200.1"/>
    <property type="molecule type" value="Genomic_DNA"/>
</dbReference>
<accession>A0A9E7C733</accession>
<protein>
    <recommendedName>
        <fullName evidence="3">DUF1382 family protein</fullName>
    </recommendedName>
</protein>
<reference evidence="1" key="1">
    <citation type="submission" date="2022-01" db="EMBL/GenBank/DDBJ databases">
        <authorList>
            <person name="Long X."/>
        </authorList>
    </citation>
    <scope>NUCLEOTIDE SEQUENCE</scope>
</reference>